<reference evidence="4" key="2">
    <citation type="submission" date="2018-03" db="EMBL/GenBank/DDBJ databases">
        <title>The Triticum urartu genome reveals the dynamic nature of wheat genome evolution.</title>
        <authorList>
            <person name="Ling H."/>
            <person name="Ma B."/>
            <person name="Shi X."/>
            <person name="Liu H."/>
            <person name="Dong L."/>
            <person name="Sun H."/>
            <person name="Cao Y."/>
            <person name="Gao Q."/>
            <person name="Zheng S."/>
            <person name="Li Y."/>
            <person name="Yu Y."/>
            <person name="Du H."/>
            <person name="Qi M."/>
            <person name="Li Y."/>
            <person name="Yu H."/>
            <person name="Cui Y."/>
            <person name="Wang N."/>
            <person name="Chen C."/>
            <person name="Wu H."/>
            <person name="Zhao Y."/>
            <person name="Zhang J."/>
            <person name="Li Y."/>
            <person name="Zhou W."/>
            <person name="Zhang B."/>
            <person name="Hu W."/>
            <person name="Eijk M."/>
            <person name="Tang J."/>
            <person name="Witsenboer H."/>
            <person name="Zhao S."/>
            <person name="Li Z."/>
            <person name="Zhang A."/>
            <person name="Wang D."/>
            <person name="Liang C."/>
        </authorList>
    </citation>
    <scope>NUCLEOTIDE SEQUENCE [LARGE SCALE GENOMIC DNA]</scope>
    <source>
        <strain evidence="4">cv. G1812</strain>
    </source>
</reference>
<keyword evidence="5" id="KW-1185">Reference proteome</keyword>
<sequence>MTALIHQHLLRARQQMKDSADKRRSDRTFVVDDWVFLKLQPYVQRSVAIRANQKLAFRYFGPYQVIQHIGAVAYKLRLPESGTVHPVFQVSQLRQALPPTEQAQVQLPAAAASSPVPEEILQDRQVQQGGAQVPQVLVWWTDQPSELATWEDRAELQRHFPGAPAWGQAVSHGGGDVTSPDTAAPPTATTTAPVGLERPHR</sequence>
<dbReference type="PANTHER" id="PTHR46148">
    <property type="entry name" value="CHROMO DOMAIN-CONTAINING PROTEIN"/>
    <property type="match status" value="1"/>
</dbReference>
<dbReference type="Gramene" id="TuG1812G0400003461.01.T01">
    <property type="protein sequence ID" value="TuG1812G0400003461.01.T01.cds399178"/>
    <property type="gene ID" value="TuG1812G0400003461.01"/>
</dbReference>
<dbReference type="EnsemblPlants" id="TuG1812G0400003461.01.T01">
    <property type="protein sequence ID" value="TuG1812G0400003461.01.T01.cds399178"/>
    <property type="gene ID" value="TuG1812G0400003461.01"/>
</dbReference>
<proteinExistence type="predicted"/>
<feature type="compositionally biased region" description="Low complexity" evidence="1">
    <location>
        <begin position="178"/>
        <end position="193"/>
    </location>
</feature>
<feature type="domain" description="Chromo" evidence="2">
    <location>
        <begin position="116"/>
        <end position="161"/>
    </location>
</feature>
<dbReference type="Pfam" id="PF24626">
    <property type="entry name" value="SH3_Tf2-1"/>
    <property type="match status" value="1"/>
</dbReference>
<accession>A0A8R7U9I0</accession>
<evidence type="ECO:0008006" key="6">
    <source>
        <dbReference type="Google" id="ProtNLM"/>
    </source>
</evidence>
<feature type="region of interest" description="Disordered" evidence="1">
    <location>
        <begin position="166"/>
        <end position="201"/>
    </location>
</feature>
<dbReference type="SUPFAM" id="SSF54160">
    <property type="entry name" value="Chromo domain-like"/>
    <property type="match status" value="1"/>
</dbReference>
<evidence type="ECO:0000313" key="5">
    <source>
        <dbReference type="Proteomes" id="UP000015106"/>
    </source>
</evidence>
<dbReference type="Proteomes" id="UP000015106">
    <property type="component" value="Chromosome 4"/>
</dbReference>
<reference evidence="4" key="3">
    <citation type="submission" date="2022-06" db="UniProtKB">
        <authorList>
            <consortium name="EnsemblPlants"/>
        </authorList>
    </citation>
    <scope>IDENTIFICATION</scope>
</reference>
<dbReference type="InterPro" id="IPR056924">
    <property type="entry name" value="SH3_Tf2-1"/>
</dbReference>
<evidence type="ECO:0000313" key="4">
    <source>
        <dbReference type="EnsemblPlants" id="TuG1812G0400003461.01.T01.cds399178"/>
    </source>
</evidence>
<feature type="domain" description="Tf2-1-like SH3-like" evidence="3">
    <location>
        <begin position="33"/>
        <end position="95"/>
    </location>
</feature>
<protein>
    <recommendedName>
        <fullName evidence="6">Chromo domain-containing protein</fullName>
    </recommendedName>
</protein>
<dbReference type="InterPro" id="IPR023780">
    <property type="entry name" value="Chromo_domain"/>
</dbReference>
<evidence type="ECO:0000256" key="1">
    <source>
        <dbReference type="SAM" id="MobiDB-lite"/>
    </source>
</evidence>
<dbReference type="Pfam" id="PF00385">
    <property type="entry name" value="Chromo"/>
    <property type="match status" value="1"/>
</dbReference>
<reference evidence="5" key="1">
    <citation type="journal article" date="2013" name="Nature">
        <title>Draft genome of the wheat A-genome progenitor Triticum urartu.</title>
        <authorList>
            <person name="Ling H.Q."/>
            <person name="Zhao S."/>
            <person name="Liu D."/>
            <person name="Wang J."/>
            <person name="Sun H."/>
            <person name="Zhang C."/>
            <person name="Fan H."/>
            <person name="Li D."/>
            <person name="Dong L."/>
            <person name="Tao Y."/>
            <person name="Gao C."/>
            <person name="Wu H."/>
            <person name="Li Y."/>
            <person name="Cui Y."/>
            <person name="Guo X."/>
            <person name="Zheng S."/>
            <person name="Wang B."/>
            <person name="Yu K."/>
            <person name="Liang Q."/>
            <person name="Yang W."/>
            <person name="Lou X."/>
            <person name="Chen J."/>
            <person name="Feng M."/>
            <person name="Jian J."/>
            <person name="Zhang X."/>
            <person name="Luo G."/>
            <person name="Jiang Y."/>
            <person name="Liu J."/>
            <person name="Wang Z."/>
            <person name="Sha Y."/>
            <person name="Zhang B."/>
            <person name="Wu H."/>
            <person name="Tang D."/>
            <person name="Shen Q."/>
            <person name="Xue P."/>
            <person name="Zou S."/>
            <person name="Wang X."/>
            <person name="Liu X."/>
            <person name="Wang F."/>
            <person name="Yang Y."/>
            <person name="An X."/>
            <person name="Dong Z."/>
            <person name="Zhang K."/>
            <person name="Zhang X."/>
            <person name="Luo M.C."/>
            <person name="Dvorak J."/>
            <person name="Tong Y."/>
            <person name="Wang J."/>
            <person name="Yang H."/>
            <person name="Li Z."/>
            <person name="Wang D."/>
            <person name="Zhang A."/>
            <person name="Wang J."/>
        </authorList>
    </citation>
    <scope>NUCLEOTIDE SEQUENCE</scope>
    <source>
        <strain evidence="5">cv. G1812</strain>
    </source>
</reference>
<organism evidence="4 5">
    <name type="scientific">Triticum urartu</name>
    <name type="common">Red wild einkorn</name>
    <name type="synonym">Crithodium urartu</name>
    <dbReference type="NCBI Taxonomy" id="4572"/>
    <lineage>
        <taxon>Eukaryota</taxon>
        <taxon>Viridiplantae</taxon>
        <taxon>Streptophyta</taxon>
        <taxon>Embryophyta</taxon>
        <taxon>Tracheophyta</taxon>
        <taxon>Spermatophyta</taxon>
        <taxon>Magnoliopsida</taxon>
        <taxon>Liliopsida</taxon>
        <taxon>Poales</taxon>
        <taxon>Poaceae</taxon>
        <taxon>BOP clade</taxon>
        <taxon>Pooideae</taxon>
        <taxon>Triticodae</taxon>
        <taxon>Triticeae</taxon>
        <taxon>Triticinae</taxon>
        <taxon>Triticum</taxon>
    </lineage>
</organism>
<evidence type="ECO:0000259" key="2">
    <source>
        <dbReference type="Pfam" id="PF00385"/>
    </source>
</evidence>
<dbReference type="InterPro" id="IPR016197">
    <property type="entry name" value="Chromo-like_dom_sf"/>
</dbReference>
<evidence type="ECO:0000259" key="3">
    <source>
        <dbReference type="Pfam" id="PF24626"/>
    </source>
</evidence>
<name>A0A8R7U9I0_TRIUA</name>
<dbReference type="AlphaFoldDB" id="A0A8R7U9I0"/>
<dbReference type="PANTHER" id="PTHR46148:SF55">
    <property type="match status" value="1"/>
</dbReference>